<dbReference type="GO" id="GO:0046872">
    <property type="term" value="F:metal ion binding"/>
    <property type="evidence" value="ECO:0007669"/>
    <property type="project" value="UniProtKB-UniRule"/>
</dbReference>
<dbReference type="GO" id="GO:0004722">
    <property type="term" value="F:protein serine/threonine phosphatase activity"/>
    <property type="evidence" value="ECO:0007669"/>
    <property type="project" value="UniProtKB-EC"/>
</dbReference>
<gene>
    <name evidence="3" type="ORF">EV356DRAFT_562331</name>
</gene>
<dbReference type="OrthoDB" id="60843at2759"/>
<dbReference type="PANTHER" id="PTHR12320:SF1">
    <property type="entry name" value="PROTEIN PHOSPHATASE PTC7 HOMOLOG"/>
    <property type="match status" value="1"/>
</dbReference>
<keyword evidence="1" id="KW-0378">Hydrolase</keyword>
<dbReference type="PANTHER" id="PTHR12320">
    <property type="entry name" value="PROTEIN PHOSPHATASE 2C"/>
    <property type="match status" value="1"/>
</dbReference>
<dbReference type="SMART" id="SM00331">
    <property type="entry name" value="PP2C_SIG"/>
    <property type="match status" value="1"/>
</dbReference>
<evidence type="ECO:0000313" key="4">
    <source>
        <dbReference type="Proteomes" id="UP000800092"/>
    </source>
</evidence>
<proteinExistence type="inferred from homology"/>
<dbReference type="Gene3D" id="3.60.40.10">
    <property type="entry name" value="PPM-type phosphatase domain"/>
    <property type="match status" value="1"/>
</dbReference>
<dbReference type="Proteomes" id="UP000800092">
    <property type="component" value="Unassembled WGS sequence"/>
</dbReference>
<sequence length="383" mass="40544">MKLELKVATTELPTLTSRAAYSTPAAVAKGATRFTYRIAASYSGKGQRLNPIRNTYEFNSVNISAIFEGPQGAAKATKKKRPASGQDSFFVGNVGDTGGVAFGVADGVGGWVESGIDPADFAHSLCNYMGKAAARFPAGFKTQPMAPQELLQIGFEKVMKDDSVPGGGSTACIATANVEGRLDVANLGDSGFLQLRQNAVRYHSPAQTHAFNTPYQLSKVPKRMLVQEAVFGVTRFSETPKDADLTSHQLQHGDVLVFASDGVWDNLSPEDTLNLASRQLLGNGGWVEKSGDEKGGSGGGVQPGERLGYLTYTPGASSEASGGKLQETLAVLIAGAAKNASMDLRRDGPFAKEVKKRFPNENYHGGKVDDIVVVVVVVIEEPV</sequence>
<comment type="cofactor">
    <cofactor evidence="1">
        <name>Mn(2+)</name>
        <dbReference type="ChEBI" id="CHEBI:29035"/>
    </cofactor>
</comment>
<comment type="cofactor">
    <cofactor evidence="1">
        <name>Mg(2+)</name>
        <dbReference type="ChEBI" id="CHEBI:18420"/>
    </cofactor>
</comment>
<keyword evidence="1" id="KW-0464">Manganese</keyword>
<dbReference type="PROSITE" id="PS51746">
    <property type="entry name" value="PPM_2"/>
    <property type="match status" value="1"/>
</dbReference>
<dbReference type="EC" id="3.1.3.16" evidence="1"/>
<dbReference type="EMBL" id="ML991882">
    <property type="protein sequence ID" value="KAF2228947.1"/>
    <property type="molecule type" value="Genomic_DNA"/>
</dbReference>
<keyword evidence="1" id="KW-0904">Protein phosphatase</keyword>
<dbReference type="InterPro" id="IPR036457">
    <property type="entry name" value="PPM-type-like_dom_sf"/>
</dbReference>
<reference evidence="3" key="1">
    <citation type="journal article" date="2020" name="Stud. Mycol.">
        <title>101 Dothideomycetes genomes: a test case for predicting lifestyles and emergence of pathogens.</title>
        <authorList>
            <person name="Haridas S."/>
            <person name="Albert R."/>
            <person name="Binder M."/>
            <person name="Bloem J."/>
            <person name="Labutti K."/>
            <person name="Salamov A."/>
            <person name="Andreopoulos B."/>
            <person name="Baker S."/>
            <person name="Barry K."/>
            <person name="Bills G."/>
            <person name="Bluhm B."/>
            <person name="Cannon C."/>
            <person name="Castanera R."/>
            <person name="Culley D."/>
            <person name="Daum C."/>
            <person name="Ezra D."/>
            <person name="Gonzalez J."/>
            <person name="Henrissat B."/>
            <person name="Kuo A."/>
            <person name="Liang C."/>
            <person name="Lipzen A."/>
            <person name="Lutzoni F."/>
            <person name="Magnuson J."/>
            <person name="Mondo S."/>
            <person name="Nolan M."/>
            <person name="Ohm R."/>
            <person name="Pangilinan J."/>
            <person name="Park H.-J."/>
            <person name="Ramirez L."/>
            <person name="Alfaro M."/>
            <person name="Sun H."/>
            <person name="Tritt A."/>
            <person name="Yoshinaga Y."/>
            <person name="Zwiers L.-H."/>
            <person name="Turgeon B."/>
            <person name="Goodwin S."/>
            <person name="Spatafora J."/>
            <person name="Crous P."/>
            <person name="Grigoriev I."/>
        </authorList>
    </citation>
    <scope>NUCLEOTIDE SEQUENCE</scope>
    <source>
        <strain evidence="3">Tuck. ex Michener</strain>
    </source>
</reference>
<protein>
    <recommendedName>
        <fullName evidence="1">Protein phosphatase</fullName>
        <ecNumber evidence="1">3.1.3.16</ecNumber>
    </recommendedName>
</protein>
<keyword evidence="4" id="KW-1185">Reference proteome</keyword>
<dbReference type="SMART" id="SM00332">
    <property type="entry name" value="PP2Cc"/>
    <property type="match status" value="1"/>
</dbReference>
<name>A0A6A6GTE4_VIRVR</name>
<organism evidence="3 4">
    <name type="scientific">Viridothelium virens</name>
    <name type="common">Speckled blister lichen</name>
    <name type="synonym">Trypethelium virens</name>
    <dbReference type="NCBI Taxonomy" id="1048519"/>
    <lineage>
        <taxon>Eukaryota</taxon>
        <taxon>Fungi</taxon>
        <taxon>Dikarya</taxon>
        <taxon>Ascomycota</taxon>
        <taxon>Pezizomycotina</taxon>
        <taxon>Dothideomycetes</taxon>
        <taxon>Dothideomycetes incertae sedis</taxon>
        <taxon>Trypetheliales</taxon>
        <taxon>Trypetheliaceae</taxon>
        <taxon>Viridothelium</taxon>
    </lineage>
</organism>
<dbReference type="InterPro" id="IPR039123">
    <property type="entry name" value="PPTC7"/>
</dbReference>
<keyword evidence="1" id="KW-0460">Magnesium</keyword>
<evidence type="ECO:0000256" key="1">
    <source>
        <dbReference type="RuleBase" id="RU366020"/>
    </source>
</evidence>
<keyword evidence="1" id="KW-0479">Metal-binding</keyword>
<evidence type="ECO:0000259" key="2">
    <source>
        <dbReference type="PROSITE" id="PS51746"/>
    </source>
</evidence>
<dbReference type="InterPro" id="IPR001932">
    <property type="entry name" value="PPM-type_phosphatase-like_dom"/>
</dbReference>
<accession>A0A6A6GTE4</accession>
<evidence type="ECO:0000313" key="3">
    <source>
        <dbReference type="EMBL" id="KAF2228947.1"/>
    </source>
</evidence>
<feature type="domain" description="PPM-type phosphatase" evidence="2">
    <location>
        <begin position="72"/>
        <end position="378"/>
    </location>
</feature>
<comment type="similarity">
    <text evidence="1">Belongs to the PP2C family.</text>
</comment>
<dbReference type="SUPFAM" id="SSF81606">
    <property type="entry name" value="PP2C-like"/>
    <property type="match status" value="1"/>
</dbReference>
<comment type="catalytic activity">
    <reaction evidence="1">
        <text>O-phospho-L-threonyl-[protein] + H2O = L-threonyl-[protein] + phosphate</text>
        <dbReference type="Rhea" id="RHEA:47004"/>
        <dbReference type="Rhea" id="RHEA-COMP:11060"/>
        <dbReference type="Rhea" id="RHEA-COMP:11605"/>
        <dbReference type="ChEBI" id="CHEBI:15377"/>
        <dbReference type="ChEBI" id="CHEBI:30013"/>
        <dbReference type="ChEBI" id="CHEBI:43474"/>
        <dbReference type="ChEBI" id="CHEBI:61977"/>
        <dbReference type="EC" id="3.1.3.16"/>
    </reaction>
</comment>
<dbReference type="AlphaFoldDB" id="A0A6A6GTE4"/>
<comment type="catalytic activity">
    <reaction evidence="1">
        <text>O-phospho-L-seryl-[protein] + H2O = L-seryl-[protein] + phosphate</text>
        <dbReference type="Rhea" id="RHEA:20629"/>
        <dbReference type="Rhea" id="RHEA-COMP:9863"/>
        <dbReference type="Rhea" id="RHEA-COMP:11604"/>
        <dbReference type="ChEBI" id="CHEBI:15377"/>
        <dbReference type="ChEBI" id="CHEBI:29999"/>
        <dbReference type="ChEBI" id="CHEBI:43474"/>
        <dbReference type="ChEBI" id="CHEBI:83421"/>
        <dbReference type="EC" id="3.1.3.16"/>
    </reaction>
</comment>